<dbReference type="GO" id="GO:0016787">
    <property type="term" value="F:hydrolase activity"/>
    <property type="evidence" value="ECO:0007669"/>
    <property type="project" value="UniProtKB-KW"/>
</dbReference>
<comment type="similarity">
    <text evidence="1">Belongs to the AB hydrolase superfamily. AB hydrolase 2 family.</text>
</comment>
<dbReference type="AlphaFoldDB" id="A0A2N7RZU9"/>
<sequence length="265" mass="28654">MTIAAMKFTCIFNQLRYAWLIETCWERRRKAVIPPSGTARKQLMRSWPAMSNLLSDVRSANWSSTPESGAVLVFLHGFGSNEHDLGSLAEPLGLDLPWASLRAPLELGHGGAAWFQITTPGVPDAAPVQAATAAIWAWIDANVDTATKIIPVGFSQGGLMASQLLRTRPERVLATTILGGFVLGGTQSADEIIAAQRPAVLWGRGTEDRVIAPVAIERTTKFLPEHSTLTARTYPGLAHGINMDELNDVRSHITAQLDLIPLGKS</sequence>
<name>A0A2N7RZU9_9MICC</name>
<keyword evidence="2" id="KW-0378">Hydrolase</keyword>
<proteinExistence type="inferred from homology"/>
<evidence type="ECO:0000313" key="4">
    <source>
        <dbReference type="EMBL" id="PMQ19419.1"/>
    </source>
</evidence>
<dbReference type="InterPro" id="IPR050565">
    <property type="entry name" value="LYPA1-2/EST-like"/>
</dbReference>
<reference evidence="4 5" key="1">
    <citation type="journal article" date="2017" name="Elife">
        <title>Extensive horizontal gene transfer in cheese-associated bacteria.</title>
        <authorList>
            <person name="Bonham K.S."/>
            <person name="Wolfe B.E."/>
            <person name="Dutton R.J."/>
        </authorList>
    </citation>
    <scope>NUCLEOTIDE SEQUENCE [LARGE SCALE GENOMIC DNA]</scope>
    <source>
        <strain evidence="4 5">JB182</strain>
    </source>
</reference>
<dbReference type="InterPro" id="IPR029058">
    <property type="entry name" value="AB_hydrolase_fold"/>
</dbReference>
<organism evidence="4 5">
    <name type="scientific">Glutamicibacter arilaitensis</name>
    <dbReference type="NCBI Taxonomy" id="256701"/>
    <lineage>
        <taxon>Bacteria</taxon>
        <taxon>Bacillati</taxon>
        <taxon>Actinomycetota</taxon>
        <taxon>Actinomycetes</taxon>
        <taxon>Micrococcales</taxon>
        <taxon>Micrococcaceae</taxon>
        <taxon>Glutamicibacter</taxon>
    </lineage>
</organism>
<evidence type="ECO:0000256" key="1">
    <source>
        <dbReference type="ARBA" id="ARBA00006499"/>
    </source>
</evidence>
<dbReference type="PANTHER" id="PTHR10655:SF17">
    <property type="entry name" value="LYSOPHOSPHOLIPASE-LIKE PROTEIN 1"/>
    <property type="match status" value="1"/>
</dbReference>
<dbReference type="Pfam" id="PF02230">
    <property type="entry name" value="Abhydrolase_2"/>
    <property type="match status" value="1"/>
</dbReference>
<dbReference type="SUPFAM" id="SSF53474">
    <property type="entry name" value="alpha/beta-Hydrolases"/>
    <property type="match status" value="1"/>
</dbReference>
<dbReference type="PANTHER" id="PTHR10655">
    <property type="entry name" value="LYSOPHOSPHOLIPASE-RELATED"/>
    <property type="match status" value="1"/>
</dbReference>
<feature type="domain" description="Phospholipase/carboxylesterase/thioesterase" evidence="3">
    <location>
        <begin position="68"/>
        <end position="255"/>
    </location>
</feature>
<gene>
    <name evidence="4" type="ORF">CIK84_12060</name>
</gene>
<protein>
    <recommendedName>
        <fullName evidence="3">Phospholipase/carboxylesterase/thioesterase domain-containing protein</fullName>
    </recommendedName>
</protein>
<dbReference type="EMBL" id="PNQX01000002">
    <property type="protein sequence ID" value="PMQ19419.1"/>
    <property type="molecule type" value="Genomic_DNA"/>
</dbReference>
<dbReference type="Proteomes" id="UP000235739">
    <property type="component" value="Unassembled WGS sequence"/>
</dbReference>
<evidence type="ECO:0000256" key="2">
    <source>
        <dbReference type="ARBA" id="ARBA00022801"/>
    </source>
</evidence>
<dbReference type="InterPro" id="IPR003140">
    <property type="entry name" value="PLipase/COase/thioEstase"/>
</dbReference>
<dbReference type="Gene3D" id="3.40.50.1820">
    <property type="entry name" value="alpha/beta hydrolase"/>
    <property type="match status" value="1"/>
</dbReference>
<accession>A0A2N7RZU9</accession>
<comment type="caution">
    <text evidence="4">The sequence shown here is derived from an EMBL/GenBank/DDBJ whole genome shotgun (WGS) entry which is preliminary data.</text>
</comment>
<evidence type="ECO:0000313" key="5">
    <source>
        <dbReference type="Proteomes" id="UP000235739"/>
    </source>
</evidence>
<evidence type="ECO:0000259" key="3">
    <source>
        <dbReference type="Pfam" id="PF02230"/>
    </source>
</evidence>